<dbReference type="EMBL" id="GBXM01070615">
    <property type="protein sequence ID" value="JAH37962.1"/>
    <property type="molecule type" value="Transcribed_RNA"/>
</dbReference>
<accession>A0A0E9S9R4</accession>
<protein>
    <submittedName>
        <fullName evidence="1">Uncharacterized protein</fullName>
    </submittedName>
</protein>
<sequence>MLLFHYSIFHSSLQPLFTIKK</sequence>
<proteinExistence type="predicted"/>
<organism evidence="1">
    <name type="scientific">Anguilla anguilla</name>
    <name type="common">European freshwater eel</name>
    <name type="synonym">Muraena anguilla</name>
    <dbReference type="NCBI Taxonomy" id="7936"/>
    <lineage>
        <taxon>Eukaryota</taxon>
        <taxon>Metazoa</taxon>
        <taxon>Chordata</taxon>
        <taxon>Craniata</taxon>
        <taxon>Vertebrata</taxon>
        <taxon>Euteleostomi</taxon>
        <taxon>Actinopterygii</taxon>
        <taxon>Neopterygii</taxon>
        <taxon>Teleostei</taxon>
        <taxon>Anguilliformes</taxon>
        <taxon>Anguillidae</taxon>
        <taxon>Anguilla</taxon>
    </lineage>
</organism>
<evidence type="ECO:0000313" key="1">
    <source>
        <dbReference type="EMBL" id="JAH37962.1"/>
    </source>
</evidence>
<dbReference type="AlphaFoldDB" id="A0A0E9S9R4"/>
<reference evidence="1" key="2">
    <citation type="journal article" date="2015" name="Fish Shellfish Immunol.">
        <title>Early steps in the European eel (Anguilla anguilla)-Vibrio vulnificus interaction in the gills: Role of the RtxA13 toxin.</title>
        <authorList>
            <person name="Callol A."/>
            <person name="Pajuelo D."/>
            <person name="Ebbesson L."/>
            <person name="Teles M."/>
            <person name="MacKenzie S."/>
            <person name="Amaro C."/>
        </authorList>
    </citation>
    <scope>NUCLEOTIDE SEQUENCE</scope>
</reference>
<name>A0A0E9S9R4_ANGAN</name>
<reference evidence="1" key="1">
    <citation type="submission" date="2014-11" db="EMBL/GenBank/DDBJ databases">
        <authorList>
            <person name="Amaro Gonzalez C."/>
        </authorList>
    </citation>
    <scope>NUCLEOTIDE SEQUENCE</scope>
</reference>